<dbReference type="EMBL" id="JAINUF010000017">
    <property type="protein sequence ID" value="KAJ8339092.1"/>
    <property type="molecule type" value="Genomic_DNA"/>
</dbReference>
<dbReference type="SMART" id="SM00199">
    <property type="entry name" value="SCY"/>
    <property type="match status" value="1"/>
</dbReference>
<proteinExistence type="predicted"/>
<sequence length="157" mass="17062">MSPSGHTTAVMLDLGTHITVSFVKEESRAADEADERTMEKSGAAGTAFRAAALLLLVLVLCSYATASTERALDCCLSTKNKQIPRRIVKSHSIQTVANGCAIPATLFITKKGKILCAPLASRSRWVAKLIKNLQRETKPKQKNGKKMKRTQRVATAH</sequence>
<dbReference type="Proteomes" id="UP001152622">
    <property type="component" value="Chromosome 17"/>
</dbReference>
<dbReference type="GO" id="GO:0006955">
    <property type="term" value="P:immune response"/>
    <property type="evidence" value="ECO:0007669"/>
    <property type="project" value="InterPro"/>
</dbReference>
<dbReference type="GO" id="GO:0005615">
    <property type="term" value="C:extracellular space"/>
    <property type="evidence" value="ECO:0007669"/>
    <property type="project" value="UniProtKB-KW"/>
</dbReference>
<evidence type="ECO:0000259" key="3">
    <source>
        <dbReference type="SMART" id="SM00199"/>
    </source>
</evidence>
<dbReference type="GO" id="GO:0008009">
    <property type="term" value="F:chemokine activity"/>
    <property type="evidence" value="ECO:0007669"/>
    <property type="project" value="InterPro"/>
</dbReference>
<evidence type="ECO:0000313" key="4">
    <source>
        <dbReference type="EMBL" id="KAJ8339092.1"/>
    </source>
</evidence>
<dbReference type="InterPro" id="IPR036048">
    <property type="entry name" value="Interleukin_8-like_sf"/>
</dbReference>
<accession>A0A9Q1IGP3</accession>
<comment type="caution">
    <text evidence="4">The sequence shown here is derived from an EMBL/GenBank/DDBJ whole genome shotgun (WGS) entry which is preliminary data.</text>
</comment>
<name>A0A9Q1IGP3_SYNKA</name>
<dbReference type="InterPro" id="IPR001811">
    <property type="entry name" value="Chemokine_IL8-like_dom"/>
</dbReference>
<dbReference type="InterPro" id="IPR039809">
    <property type="entry name" value="Chemokine_b/g/d"/>
</dbReference>
<gene>
    <name evidence="4" type="ORF">SKAU_G00358780</name>
</gene>
<dbReference type="SUPFAM" id="SSF54117">
    <property type="entry name" value="Interleukin 8-like chemokines"/>
    <property type="match status" value="1"/>
</dbReference>
<dbReference type="PANTHER" id="PTHR12015">
    <property type="entry name" value="SMALL INDUCIBLE CYTOKINE A"/>
    <property type="match status" value="1"/>
</dbReference>
<feature type="region of interest" description="Disordered" evidence="2">
    <location>
        <begin position="136"/>
        <end position="157"/>
    </location>
</feature>
<dbReference type="OrthoDB" id="9909116at2759"/>
<dbReference type="Pfam" id="PF00048">
    <property type="entry name" value="IL8"/>
    <property type="match status" value="1"/>
</dbReference>
<reference evidence="4" key="1">
    <citation type="journal article" date="2023" name="Science">
        <title>Genome structures resolve the early diversification of teleost fishes.</title>
        <authorList>
            <person name="Parey E."/>
            <person name="Louis A."/>
            <person name="Montfort J."/>
            <person name="Bouchez O."/>
            <person name="Roques C."/>
            <person name="Iampietro C."/>
            <person name="Lluch J."/>
            <person name="Castinel A."/>
            <person name="Donnadieu C."/>
            <person name="Desvignes T."/>
            <person name="Floi Bucao C."/>
            <person name="Jouanno E."/>
            <person name="Wen M."/>
            <person name="Mejri S."/>
            <person name="Dirks R."/>
            <person name="Jansen H."/>
            <person name="Henkel C."/>
            <person name="Chen W.J."/>
            <person name="Zahm M."/>
            <person name="Cabau C."/>
            <person name="Klopp C."/>
            <person name="Thompson A.W."/>
            <person name="Robinson-Rechavi M."/>
            <person name="Braasch I."/>
            <person name="Lecointre G."/>
            <person name="Bobe J."/>
            <person name="Postlethwait J.H."/>
            <person name="Berthelot C."/>
            <person name="Roest Crollius H."/>
            <person name="Guiguen Y."/>
        </authorList>
    </citation>
    <scope>NUCLEOTIDE SEQUENCE</scope>
    <source>
        <strain evidence="4">WJC10195</strain>
    </source>
</reference>
<protein>
    <recommendedName>
        <fullName evidence="3">Chemokine interleukin-8-like domain-containing protein</fullName>
    </recommendedName>
</protein>
<keyword evidence="5" id="KW-1185">Reference proteome</keyword>
<feature type="compositionally biased region" description="Basic residues" evidence="2">
    <location>
        <begin position="140"/>
        <end position="151"/>
    </location>
</feature>
<evidence type="ECO:0000313" key="5">
    <source>
        <dbReference type="Proteomes" id="UP001152622"/>
    </source>
</evidence>
<dbReference type="AlphaFoldDB" id="A0A9Q1IGP3"/>
<feature type="domain" description="Chemokine interleukin-8-like" evidence="3">
    <location>
        <begin position="71"/>
        <end position="133"/>
    </location>
</feature>
<keyword evidence="1" id="KW-0202">Cytokine</keyword>
<organism evidence="4 5">
    <name type="scientific">Synaphobranchus kaupii</name>
    <name type="common">Kaup's arrowtooth eel</name>
    <dbReference type="NCBI Taxonomy" id="118154"/>
    <lineage>
        <taxon>Eukaryota</taxon>
        <taxon>Metazoa</taxon>
        <taxon>Chordata</taxon>
        <taxon>Craniata</taxon>
        <taxon>Vertebrata</taxon>
        <taxon>Euteleostomi</taxon>
        <taxon>Actinopterygii</taxon>
        <taxon>Neopterygii</taxon>
        <taxon>Teleostei</taxon>
        <taxon>Anguilliformes</taxon>
        <taxon>Synaphobranchidae</taxon>
        <taxon>Synaphobranchus</taxon>
    </lineage>
</organism>
<evidence type="ECO:0000256" key="2">
    <source>
        <dbReference type="SAM" id="MobiDB-lite"/>
    </source>
</evidence>
<dbReference type="Gene3D" id="2.40.50.40">
    <property type="match status" value="1"/>
</dbReference>
<evidence type="ECO:0000256" key="1">
    <source>
        <dbReference type="ARBA" id="ARBA00022514"/>
    </source>
</evidence>